<dbReference type="eggNOG" id="COG1024">
    <property type="taxonomic scope" value="Bacteria"/>
</dbReference>
<dbReference type="InterPro" id="IPR045004">
    <property type="entry name" value="ECH_dom"/>
</dbReference>
<evidence type="ECO:0000313" key="6">
    <source>
        <dbReference type="Proteomes" id="UP000004931"/>
    </source>
</evidence>
<keyword evidence="5" id="KW-0413">Isomerase</keyword>
<dbReference type="Proteomes" id="UP000004931">
    <property type="component" value="Unassembled WGS sequence"/>
</dbReference>
<dbReference type="CDD" id="cd06558">
    <property type="entry name" value="crotonase-like"/>
    <property type="match status" value="1"/>
</dbReference>
<dbReference type="PANTHER" id="PTHR43176">
    <property type="entry name" value="3-HYDROXYISOBUTYRYL-COA HYDROLASE-RELATED"/>
    <property type="match status" value="1"/>
</dbReference>
<dbReference type="OrthoDB" id="9790967at2"/>
<organism evidence="5 6">
    <name type="scientific">marine gamma proteobacterium HTCC2143</name>
    <dbReference type="NCBI Taxonomy" id="247633"/>
    <lineage>
        <taxon>Bacteria</taxon>
        <taxon>Pseudomonadati</taxon>
        <taxon>Pseudomonadota</taxon>
        <taxon>Gammaproteobacteria</taxon>
        <taxon>Cellvibrionales</taxon>
        <taxon>Spongiibacteraceae</taxon>
        <taxon>BD1-7 clade</taxon>
    </lineage>
</organism>
<dbReference type="NCBIfam" id="NF004127">
    <property type="entry name" value="PRK05617.1"/>
    <property type="match status" value="1"/>
</dbReference>
<dbReference type="AlphaFoldDB" id="A0Y940"/>
<feature type="domain" description="Enoyl-CoA hydratase/isomerase" evidence="4">
    <location>
        <begin position="19"/>
        <end position="358"/>
    </location>
</feature>
<comment type="caution">
    <text evidence="5">The sequence shown here is derived from an EMBL/GenBank/DDBJ whole genome shotgun (WGS) entry which is preliminary data.</text>
</comment>
<dbReference type="Gene3D" id="3.90.226.10">
    <property type="entry name" value="2-enoyl-CoA Hydratase, Chain A, domain 1"/>
    <property type="match status" value="1"/>
</dbReference>
<dbReference type="InterPro" id="IPR032259">
    <property type="entry name" value="HIBYL-CoA-H"/>
</dbReference>
<dbReference type="SUPFAM" id="SSF52096">
    <property type="entry name" value="ClpP/crotonase"/>
    <property type="match status" value="1"/>
</dbReference>
<comment type="catalytic activity">
    <reaction evidence="1">
        <text>3-hydroxy-2-methylpropanoyl-CoA + H2O = 3-hydroxy-2-methylpropanoate + CoA + H(+)</text>
        <dbReference type="Rhea" id="RHEA:20888"/>
        <dbReference type="ChEBI" id="CHEBI:11805"/>
        <dbReference type="ChEBI" id="CHEBI:15377"/>
        <dbReference type="ChEBI" id="CHEBI:15378"/>
        <dbReference type="ChEBI" id="CHEBI:57287"/>
        <dbReference type="ChEBI" id="CHEBI:57340"/>
        <dbReference type="EC" id="3.1.2.4"/>
    </reaction>
</comment>
<dbReference type="GO" id="GO:0006574">
    <property type="term" value="P:L-valine catabolic process"/>
    <property type="evidence" value="ECO:0007669"/>
    <property type="project" value="TreeGrafter"/>
</dbReference>
<dbReference type="GO" id="GO:0016853">
    <property type="term" value="F:isomerase activity"/>
    <property type="evidence" value="ECO:0007669"/>
    <property type="project" value="UniProtKB-KW"/>
</dbReference>
<accession>A0Y940</accession>
<keyword evidence="6" id="KW-1185">Reference proteome</keyword>
<reference evidence="5 6" key="1">
    <citation type="journal article" date="2010" name="J. Bacteriol.">
        <title>Genome sequence of the oligotrophic marine Gammaproteobacterium HTCC2143, isolated from the Oregon Coast.</title>
        <authorList>
            <person name="Oh H.M."/>
            <person name="Kang I."/>
            <person name="Ferriera S."/>
            <person name="Giovannoni S.J."/>
            <person name="Cho J.C."/>
        </authorList>
    </citation>
    <scope>NUCLEOTIDE SEQUENCE [LARGE SCALE GENOMIC DNA]</scope>
    <source>
        <strain evidence="5 6">HTCC2143</strain>
    </source>
</reference>
<name>A0Y940_9GAMM</name>
<evidence type="ECO:0000256" key="3">
    <source>
        <dbReference type="ARBA" id="ARBA00022801"/>
    </source>
</evidence>
<dbReference type="STRING" id="247633.GP2143_15351"/>
<evidence type="ECO:0000313" key="5">
    <source>
        <dbReference type="EMBL" id="EAW32644.1"/>
    </source>
</evidence>
<dbReference type="Pfam" id="PF16113">
    <property type="entry name" value="ECH_2"/>
    <property type="match status" value="1"/>
</dbReference>
<evidence type="ECO:0000256" key="1">
    <source>
        <dbReference type="ARBA" id="ARBA00001709"/>
    </source>
</evidence>
<gene>
    <name evidence="5" type="ORF">GP2143_15351</name>
</gene>
<dbReference type="EMBL" id="AAVT01000001">
    <property type="protein sequence ID" value="EAW32644.1"/>
    <property type="molecule type" value="Genomic_DNA"/>
</dbReference>
<sequence>MAHSVLFENLATTNGKFVGQAILNVEGTLNSLTLEMVDLLLDQLAVWQSDESVVAIFIRGAGEKALCAGGDVQALHQSSVSQPGGPCEYAETFFEREYRLDYLLHTYCKPTIVWGHGIVMGGGLGILAACKHRIVTEKTRIAMPEVTIALFPDVGGSYFLNKMPGYCGRFLALTAASINAVDSVYAGLADYCLNHEQYDRLCETLLQLSWSGDRLEDDRLISRAIQELGDSAVEKMPAGNLENHQTQIDYLCEGDDVVVIADRIAALTTDDKWLSKAKVGLAGGSPLAIKWIFRQLNLAKGLPLKDIFQSELSLGTNIMRHPEFAEGVRALLIDKDQSPNWQIADLDSVSEDAVAAFFQAPWPQNPLADL</sequence>
<evidence type="ECO:0000259" key="4">
    <source>
        <dbReference type="Pfam" id="PF16113"/>
    </source>
</evidence>
<keyword evidence="3" id="KW-0378">Hydrolase</keyword>
<proteinExistence type="predicted"/>
<evidence type="ECO:0000256" key="2">
    <source>
        <dbReference type="ARBA" id="ARBA00011915"/>
    </source>
</evidence>
<dbReference type="GO" id="GO:0003860">
    <property type="term" value="F:3-hydroxyisobutyryl-CoA hydrolase activity"/>
    <property type="evidence" value="ECO:0007669"/>
    <property type="project" value="UniProtKB-EC"/>
</dbReference>
<protein>
    <recommendedName>
        <fullName evidence="2">3-hydroxyisobutyryl-CoA hydrolase</fullName>
        <ecNumber evidence="2">3.1.2.4</ecNumber>
    </recommendedName>
</protein>
<dbReference type="GO" id="GO:0005829">
    <property type="term" value="C:cytosol"/>
    <property type="evidence" value="ECO:0007669"/>
    <property type="project" value="TreeGrafter"/>
</dbReference>
<dbReference type="InterPro" id="IPR029045">
    <property type="entry name" value="ClpP/crotonase-like_dom_sf"/>
</dbReference>
<dbReference type="PANTHER" id="PTHR43176:SF3">
    <property type="entry name" value="3-HYDROXYISOBUTYRYL-COA HYDROLASE, MITOCHONDRIAL"/>
    <property type="match status" value="1"/>
</dbReference>
<dbReference type="EC" id="3.1.2.4" evidence="2"/>